<evidence type="ECO:0000313" key="10">
    <source>
        <dbReference type="EMBL" id="MFC7193390.1"/>
    </source>
</evidence>
<evidence type="ECO:0000256" key="7">
    <source>
        <dbReference type="ARBA" id="ARBA00049244"/>
    </source>
</evidence>
<evidence type="ECO:0000256" key="2">
    <source>
        <dbReference type="ARBA" id="ARBA00012417"/>
    </source>
</evidence>
<comment type="similarity">
    <text evidence="1">Belongs to the DNA polymerase type-B family.</text>
</comment>
<gene>
    <name evidence="9" type="ORF">ACFQL7_28405</name>
    <name evidence="10" type="ORF">ACFQL7_28735</name>
</gene>
<keyword evidence="5 10" id="KW-0239">DNA-directed DNA polymerase</keyword>
<name>A0ABD5YZD0_9EURY</name>
<dbReference type="SUPFAM" id="SSF53098">
    <property type="entry name" value="Ribonuclease H-like"/>
    <property type="match status" value="1"/>
</dbReference>
<evidence type="ECO:0000313" key="11">
    <source>
        <dbReference type="Proteomes" id="UP001596417"/>
    </source>
</evidence>
<dbReference type="Proteomes" id="UP001596417">
    <property type="component" value="Unassembled WGS sequence"/>
</dbReference>
<dbReference type="NCBIfam" id="NF004418">
    <property type="entry name" value="PRK05761.1-4"/>
    <property type="match status" value="1"/>
</dbReference>
<dbReference type="RefSeq" id="WP_390207136.1">
    <property type="nucleotide sequence ID" value="NZ_JBHSZC010000007.1"/>
</dbReference>
<keyword evidence="11" id="KW-1185">Reference proteome</keyword>
<dbReference type="InterPro" id="IPR006172">
    <property type="entry name" value="DNA-dir_DNA_pol_B"/>
</dbReference>
<reference evidence="11" key="2">
    <citation type="journal article" date="2019" name="Int. J. Syst. Evol. Microbiol.">
        <title>The Global Catalogue of Microorganisms (GCM) 10K type strain sequencing project: providing services to taxonomists for standard genome sequencing and annotation.</title>
        <authorList>
            <consortium name="The Broad Institute Genomics Platform"/>
            <consortium name="The Broad Institute Genome Sequencing Center for Infectious Disease"/>
            <person name="Wu L."/>
            <person name="Ma J."/>
        </authorList>
    </citation>
    <scope>NUCLEOTIDE SEQUENCE [LARGE SCALE GENOMIC DNA]</scope>
    <source>
        <strain evidence="11">RDMS1</strain>
    </source>
</reference>
<dbReference type="InterPro" id="IPR023211">
    <property type="entry name" value="DNA_pol_palm_dom_sf"/>
</dbReference>
<sequence>MSEPTIYKIDYHDGDVLRWSLTDDGAVYTIDDAYTPTLYVSGHANGSLAEVRSVLGDHPDVAHVSVVEERVSFRHDPESVLQVDVVDLDAVTGIARTVRQWGDPGTYRCYNVDLSREFRYCLETDVKPVPQRNLTCLQLSVVETDLASGTITACTIDDEHVSGSGRAVLETIADRLARTDPDVLMLNTSDLIPALYRQAERLDMEFELGRLPGWQQLAGKSTYESYGQVGHSPARYNVTGRVIIDRSNTFLWNQTNLAGCLDLVERSWKPLQELSWSSIGSILTALQIREARDRDVLVPWRSWRHEQFKTMRQLHDADRGGVTFSPTVGVHETVHELDFSSLYPNIIVTRNVSPEKIRCGCHSDRTDVPTLDYSICDERGYLPDVLEPLIEDRDAIKTELRDTDDENRQRILTGKSSAIKWILVSCFGYQGFSNAKFGRIECHEAINAFAREILLETKSILEEHGWQVVHGIVDSVWVTPRDEQEQTPLDALTEHISKEIEIRLEHETSYDWIAFVPLRDSDAGALTKYFGKKAGQDEYTYRGIECRQRSTPAYIARAQKALIAELDTCQEPEAVCEELRSWLDRLRRGAVDPSDLVITKRVSNARDEYTQSTRSVAALDRATERGLTRAPGQDVSFVVVDDDKRSRDRVALALEDPTTYDTAFYRELLVRAAASVLSPLGWRTSQIKHFLSDHTDTSLRSFL</sequence>
<evidence type="ECO:0000256" key="4">
    <source>
        <dbReference type="ARBA" id="ARBA00022695"/>
    </source>
</evidence>
<evidence type="ECO:0000256" key="6">
    <source>
        <dbReference type="ARBA" id="ARBA00023125"/>
    </source>
</evidence>
<dbReference type="Gene3D" id="1.10.132.60">
    <property type="entry name" value="DNA polymerase family B, C-terminal domain"/>
    <property type="match status" value="1"/>
</dbReference>
<accession>A0ABD5YZD0</accession>
<dbReference type="AlphaFoldDB" id="A0ABD5YZD0"/>
<dbReference type="Gene3D" id="3.90.1600.10">
    <property type="entry name" value="Palm domain of DNA polymerase"/>
    <property type="match status" value="1"/>
</dbReference>
<dbReference type="InterPro" id="IPR050240">
    <property type="entry name" value="DNA_pol_type-B"/>
</dbReference>
<dbReference type="SMART" id="SM00486">
    <property type="entry name" value="POLBc"/>
    <property type="match status" value="1"/>
</dbReference>
<dbReference type="SUPFAM" id="SSF56672">
    <property type="entry name" value="DNA/RNA polymerases"/>
    <property type="match status" value="1"/>
</dbReference>
<dbReference type="GO" id="GO:0003887">
    <property type="term" value="F:DNA-directed DNA polymerase activity"/>
    <property type="evidence" value="ECO:0007669"/>
    <property type="project" value="UniProtKB-KW"/>
</dbReference>
<proteinExistence type="inferred from homology"/>
<dbReference type="EMBL" id="JBHTAX010000008">
    <property type="protein sequence ID" value="MFC7193328.1"/>
    <property type="molecule type" value="Genomic_DNA"/>
</dbReference>
<dbReference type="EMBL" id="JBHTAX010000008">
    <property type="protein sequence ID" value="MFC7193390.1"/>
    <property type="molecule type" value="Genomic_DNA"/>
</dbReference>
<dbReference type="InterPro" id="IPR012337">
    <property type="entry name" value="RNaseH-like_sf"/>
</dbReference>
<dbReference type="GO" id="GO:0003677">
    <property type="term" value="F:DNA binding"/>
    <property type="evidence" value="ECO:0007669"/>
    <property type="project" value="UniProtKB-KW"/>
</dbReference>
<comment type="caution">
    <text evidence="10">The sequence shown here is derived from an EMBL/GenBank/DDBJ whole genome shotgun (WGS) entry which is preliminary data.</text>
</comment>
<evidence type="ECO:0000256" key="3">
    <source>
        <dbReference type="ARBA" id="ARBA00022679"/>
    </source>
</evidence>
<protein>
    <recommendedName>
        <fullName evidence="2">DNA-directed DNA polymerase</fullName>
        <ecNumber evidence="2">2.7.7.7</ecNumber>
    </recommendedName>
</protein>
<keyword evidence="3 10" id="KW-0808">Transferase</keyword>
<dbReference type="Pfam" id="PF00136">
    <property type="entry name" value="DNA_pol_B"/>
    <property type="match status" value="1"/>
</dbReference>
<dbReference type="InterPro" id="IPR043502">
    <property type="entry name" value="DNA/RNA_pol_sf"/>
</dbReference>
<organism evidence="10 11">
    <name type="scientific">Halocatena marina</name>
    <dbReference type="NCBI Taxonomy" id="2934937"/>
    <lineage>
        <taxon>Archaea</taxon>
        <taxon>Methanobacteriati</taxon>
        <taxon>Methanobacteriota</taxon>
        <taxon>Stenosarchaea group</taxon>
        <taxon>Halobacteria</taxon>
        <taxon>Halobacteriales</taxon>
        <taxon>Natronomonadaceae</taxon>
        <taxon>Halocatena</taxon>
    </lineage>
</organism>
<dbReference type="InterPro" id="IPR042087">
    <property type="entry name" value="DNA_pol_B_thumb"/>
</dbReference>
<dbReference type="PANTHER" id="PTHR10322">
    <property type="entry name" value="DNA POLYMERASE CATALYTIC SUBUNIT"/>
    <property type="match status" value="1"/>
</dbReference>
<dbReference type="Gene3D" id="1.10.287.690">
    <property type="entry name" value="Helix hairpin bin"/>
    <property type="match status" value="1"/>
</dbReference>
<evidence type="ECO:0000313" key="9">
    <source>
        <dbReference type="EMBL" id="MFC7193328.1"/>
    </source>
</evidence>
<reference evidence="10" key="1">
    <citation type="journal article" date="2014" name="Int. J. Syst. Evol. Microbiol.">
        <title>Complete genome sequence of Corynebacterium casei LMG S-19264T (=DSM 44701T), isolated from a smear-ripened cheese.</title>
        <authorList>
            <consortium name="US DOE Joint Genome Institute (JGI-PGF)"/>
            <person name="Walter F."/>
            <person name="Albersmeier A."/>
            <person name="Kalinowski J."/>
            <person name="Ruckert C."/>
        </authorList>
    </citation>
    <scope>NUCLEOTIDE SEQUENCE [LARGE SCALE GENOMIC DNA]</scope>
    <source>
        <strain evidence="10">NBRC 107106</strain>
    </source>
</reference>
<reference evidence="10" key="3">
    <citation type="submission" date="2024-09" db="EMBL/GenBank/DDBJ databases">
        <authorList>
            <person name="Sun Q."/>
        </authorList>
    </citation>
    <scope>NUCLEOTIDE SEQUENCE</scope>
    <source>
        <strain evidence="10">NBRC 107106</strain>
    </source>
</reference>
<comment type="catalytic activity">
    <reaction evidence="7">
        <text>DNA(n) + a 2'-deoxyribonucleoside 5'-triphosphate = DNA(n+1) + diphosphate</text>
        <dbReference type="Rhea" id="RHEA:22508"/>
        <dbReference type="Rhea" id="RHEA-COMP:17339"/>
        <dbReference type="Rhea" id="RHEA-COMP:17340"/>
        <dbReference type="ChEBI" id="CHEBI:33019"/>
        <dbReference type="ChEBI" id="CHEBI:61560"/>
        <dbReference type="ChEBI" id="CHEBI:173112"/>
        <dbReference type="EC" id="2.7.7.7"/>
    </reaction>
</comment>
<evidence type="ECO:0000256" key="5">
    <source>
        <dbReference type="ARBA" id="ARBA00022932"/>
    </source>
</evidence>
<keyword evidence="6" id="KW-0238">DNA-binding</keyword>
<dbReference type="PANTHER" id="PTHR10322:SF23">
    <property type="entry name" value="DNA POLYMERASE DELTA CATALYTIC SUBUNIT"/>
    <property type="match status" value="1"/>
</dbReference>
<evidence type="ECO:0000256" key="1">
    <source>
        <dbReference type="ARBA" id="ARBA00005755"/>
    </source>
</evidence>
<keyword evidence="4 10" id="KW-0548">Nucleotidyltransferase</keyword>
<feature type="domain" description="DNA-directed DNA polymerase family B multifunctional" evidence="8">
    <location>
        <begin position="288"/>
        <end position="659"/>
    </location>
</feature>
<dbReference type="InterPro" id="IPR006134">
    <property type="entry name" value="DNA-dir_DNA_pol_B_multi_dom"/>
</dbReference>
<dbReference type="EC" id="2.7.7.7" evidence="2"/>
<evidence type="ECO:0000259" key="8">
    <source>
        <dbReference type="Pfam" id="PF00136"/>
    </source>
</evidence>